<dbReference type="Proteomes" id="UP000289184">
    <property type="component" value="Unassembled WGS sequence"/>
</dbReference>
<dbReference type="FunFam" id="1.10.3860.10:FF:000001">
    <property type="entry name" value="C4-dicarboxylate transport protein"/>
    <property type="match status" value="1"/>
</dbReference>
<feature type="transmembrane region" description="Helical" evidence="10">
    <location>
        <begin position="373"/>
        <end position="396"/>
    </location>
</feature>
<evidence type="ECO:0000256" key="8">
    <source>
        <dbReference type="ARBA" id="ARBA00053346"/>
    </source>
</evidence>
<dbReference type="GO" id="GO:0005886">
    <property type="term" value="C:plasma membrane"/>
    <property type="evidence" value="ECO:0007669"/>
    <property type="project" value="UniProtKB-SubCell"/>
</dbReference>
<evidence type="ECO:0000256" key="7">
    <source>
        <dbReference type="ARBA" id="ARBA00023136"/>
    </source>
</evidence>
<evidence type="ECO:0000256" key="5">
    <source>
        <dbReference type="ARBA" id="ARBA00022847"/>
    </source>
</evidence>
<dbReference type="SUPFAM" id="SSF118215">
    <property type="entry name" value="Proton glutamate symport protein"/>
    <property type="match status" value="1"/>
</dbReference>
<keyword evidence="3" id="KW-1003">Cell membrane</keyword>
<gene>
    <name evidence="11" type="primary">gltT</name>
    <name evidence="11" type="ORF">AGI3411_04337</name>
</gene>
<protein>
    <submittedName>
        <fullName evidence="11">Proton/sodium-glutamate symport protein</fullName>
    </submittedName>
</protein>
<comment type="subcellular location">
    <subcellularLocation>
        <location evidence="1">Cell membrane</location>
        <topology evidence="1">Multi-pass membrane protein</topology>
    </subcellularLocation>
</comment>
<evidence type="ECO:0000313" key="11">
    <source>
        <dbReference type="EMBL" id="SSW69771.1"/>
    </source>
</evidence>
<keyword evidence="7 10" id="KW-0472">Membrane</keyword>
<evidence type="ECO:0000313" key="12">
    <source>
        <dbReference type="Proteomes" id="UP000289184"/>
    </source>
</evidence>
<dbReference type="PANTHER" id="PTHR42865:SF7">
    <property type="entry name" value="PROTON_GLUTAMATE-ASPARTATE SYMPORTER"/>
    <property type="match status" value="1"/>
</dbReference>
<dbReference type="InterPro" id="IPR001991">
    <property type="entry name" value="Na-dicarboxylate_symporter"/>
</dbReference>
<dbReference type="GO" id="GO:0015293">
    <property type="term" value="F:symporter activity"/>
    <property type="evidence" value="ECO:0007669"/>
    <property type="project" value="UniProtKB-KW"/>
</dbReference>
<feature type="transmembrane region" description="Helical" evidence="10">
    <location>
        <begin position="173"/>
        <end position="190"/>
    </location>
</feature>
<dbReference type="GO" id="GO:0006835">
    <property type="term" value="P:dicarboxylic acid transport"/>
    <property type="evidence" value="ECO:0007669"/>
    <property type="project" value="TreeGrafter"/>
</dbReference>
<evidence type="ECO:0000256" key="3">
    <source>
        <dbReference type="ARBA" id="ARBA00022475"/>
    </source>
</evidence>
<evidence type="ECO:0000256" key="4">
    <source>
        <dbReference type="ARBA" id="ARBA00022692"/>
    </source>
</evidence>
<name>A0A446CPT6_9BURK</name>
<dbReference type="PRINTS" id="PR00173">
    <property type="entry name" value="EDTRNSPORT"/>
</dbReference>
<evidence type="ECO:0000256" key="9">
    <source>
        <dbReference type="SAM" id="MobiDB-lite"/>
    </source>
</evidence>
<dbReference type="EMBL" id="UFQB01000021">
    <property type="protein sequence ID" value="SSW69771.1"/>
    <property type="molecule type" value="Genomic_DNA"/>
</dbReference>
<evidence type="ECO:0000256" key="6">
    <source>
        <dbReference type="ARBA" id="ARBA00022989"/>
    </source>
</evidence>
<feature type="transmembrane region" description="Helical" evidence="10">
    <location>
        <begin position="68"/>
        <end position="92"/>
    </location>
</feature>
<feature type="transmembrane region" description="Helical" evidence="10">
    <location>
        <begin position="104"/>
        <end position="126"/>
    </location>
</feature>
<dbReference type="Gene3D" id="1.10.3860.10">
    <property type="entry name" value="Sodium:dicarboxylate symporter"/>
    <property type="match status" value="1"/>
</dbReference>
<accession>A0A446CPT6</accession>
<dbReference type="OrthoDB" id="9766690at2"/>
<evidence type="ECO:0000256" key="1">
    <source>
        <dbReference type="ARBA" id="ARBA00004651"/>
    </source>
</evidence>
<dbReference type="InterPro" id="IPR036458">
    <property type="entry name" value="Na:dicarbo_symporter_sf"/>
</dbReference>
<proteinExistence type="predicted"/>
<keyword evidence="6 10" id="KW-1133">Transmembrane helix</keyword>
<dbReference type="PANTHER" id="PTHR42865">
    <property type="entry name" value="PROTON/GLUTAMATE-ASPARTATE SYMPORTER"/>
    <property type="match status" value="1"/>
</dbReference>
<evidence type="ECO:0000256" key="2">
    <source>
        <dbReference type="ARBA" id="ARBA00022448"/>
    </source>
</evidence>
<dbReference type="Pfam" id="PF00375">
    <property type="entry name" value="SDF"/>
    <property type="match status" value="1"/>
</dbReference>
<keyword evidence="12" id="KW-1185">Reference proteome</keyword>
<feature type="transmembrane region" description="Helical" evidence="10">
    <location>
        <begin position="219"/>
        <end position="244"/>
    </location>
</feature>
<feature type="transmembrane region" description="Helical" evidence="10">
    <location>
        <begin position="250"/>
        <end position="269"/>
    </location>
</feature>
<feature type="region of interest" description="Disordered" evidence="9">
    <location>
        <begin position="424"/>
        <end position="453"/>
    </location>
</feature>
<comment type="function">
    <text evidence="8">Responsible for the transport of dicarboxylates such as succinate, fumarate, and malate from the periplasm across the membrane.</text>
</comment>
<keyword evidence="4 10" id="KW-0812">Transmembrane</keyword>
<evidence type="ECO:0000256" key="10">
    <source>
        <dbReference type="SAM" id="Phobius"/>
    </source>
</evidence>
<keyword evidence="2" id="KW-0813">Transport</keyword>
<feature type="transmembrane region" description="Helical" evidence="10">
    <location>
        <begin position="335"/>
        <end position="361"/>
    </location>
</feature>
<reference evidence="11 12" key="1">
    <citation type="submission" date="2018-07" db="EMBL/GenBank/DDBJ databases">
        <authorList>
            <person name="Peeters C."/>
        </authorList>
    </citation>
    <scope>NUCLEOTIDE SEQUENCE [LARGE SCALE GENOMIC DNA]</scope>
    <source>
        <strain evidence="11 12">LMG 3411</strain>
    </source>
</reference>
<sequence>MPADPAPSGPGTGSPFSVLIMNTKKLTRYIGIAMVLGIVVGYFCHKYAQTPKEAAQIASYFSLITDIFLRMIKMIIAPLVFATLVTGLASMSDASAVGRIGMRAMIWFISASAISLLLGLLLVNIFQPGAHLNMTLPDVSASSGLKTGDFTLKAFLTHVFPRSIVEAMSTNEILQILVFSLFFGAALSFIRGKGHNTIYNMIDELAKIMFRVTDYVMRFAPLGVFAAMAAAITTEGLGVLVSYGKLIGEFYLGLALLWAVLFSVGYLFLGKSTFRLGGLIKEPTLLAFSTASSESAYPKTIEALTRFGVPKRISGFVLPLGYSFNLDGSMMYQSFAVLFIAQAYNIEMSFTQQLTLLLVLMVTSKGMAGVARASLVVVAATLPMFHLPEAGLLLIMGIDQFFDMGRTATNVVGNSLATAVISKLEGPQETPESELASGEADDAPASLPATQRA</sequence>
<keyword evidence="5" id="KW-0769">Symport</keyword>
<organism evidence="11 12">
    <name type="scientific">Achromobacter agilis</name>
    <dbReference type="NCBI Taxonomy" id="1353888"/>
    <lineage>
        <taxon>Bacteria</taxon>
        <taxon>Pseudomonadati</taxon>
        <taxon>Pseudomonadota</taxon>
        <taxon>Betaproteobacteria</taxon>
        <taxon>Burkholderiales</taxon>
        <taxon>Alcaligenaceae</taxon>
        <taxon>Achromobacter</taxon>
    </lineage>
</organism>
<dbReference type="AlphaFoldDB" id="A0A446CPT6"/>
<feature type="transmembrane region" description="Helical" evidence="10">
    <location>
        <begin position="29"/>
        <end position="48"/>
    </location>
</feature>